<keyword evidence="2 10" id="KW-0597">Phosphoprotein</keyword>
<feature type="transmembrane region" description="Helical" evidence="10">
    <location>
        <begin position="286"/>
        <end position="305"/>
    </location>
</feature>
<feature type="transmembrane region" description="Helical" evidence="10">
    <location>
        <begin position="262"/>
        <end position="280"/>
    </location>
</feature>
<feature type="transmembrane region" description="Helical" evidence="10">
    <location>
        <begin position="128"/>
        <end position="147"/>
    </location>
</feature>
<dbReference type="STRING" id="459349.CLOAM1527"/>
<evidence type="ECO:0000256" key="8">
    <source>
        <dbReference type="ARBA" id="ARBA00022989"/>
    </source>
</evidence>
<evidence type="ECO:0000313" key="12">
    <source>
        <dbReference type="Proteomes" id="UP000002019"/>
    </source>
</evidence>
<dbReference type="EC" id="7.-.-.-" evidence="10"/>
<dbReference type="HOGENOM" id="CLU_042020_1_0_0"/>
<keyword evidence="1 10" id="KW-0813">Transport</keyword>
<dbReference type="GO" id="GO:0016491">
    <property type="term" value="F:oxidoreductase activity"/>
    <property type="evidence" value="ECO:0007669"/>
    <property type="project" value="UniProtKB-KW"/>
</dbReference>
<dbReference type="InterPro" id="IPR004338">
    <property type="entry name" value="NqrB/RnfD"/>
</dbReference>
<keyword evidence="7 10" id="KW-0249">Electron transport</keyword>
<organism evidence="11 12">
    <name type="scientific">Cloacimonas acidaminovorans (strain Evry)</name>
    <dbReference type="NCBI Taxonomy" id="459349"/>
    <lineage>
        <taxon>Bacteria</taxon>
        <taxon>Pseudomonadati</taxon>
        <taxon>Candidatus Cloacimonadota</taxon>
        <taxon>Candidatus Cloacimonadia</taxon>
        <taxon>Candidatus Cloacimonadales</taxon>
        <taxon>Candidatus Cloacimonadaceae</taxon>
        <taxon>Candidatus Cloacimonas</taxon>
    </lineage>
</organism>
<feature type="transmembrane region" description="Helical" evidence="10">
    <location>
        <begin position="227"/>
        <end position="250"/>
    </location>
</feature>
<evidence type="ECO:0000256" key="6">
    <source>
        <dbReference type="ARBA" id="ARBA00022967"/>
    </source>
</evidence>
<evidence type="ECO:0000256" key="10">
    <source>
        <dbReference type="HAMAP-Rule" id="MF_00462"/>
    </source>
</evidence>
<keyword evidence="4 10" id="KW-0288">FMN</keyword>
<reference evidence="11 12" key="1">
    <citation type="journal article" date="2008" name="J. Bacteriol.">
        <title>'Candidatus Cloacamonas acidaminovorans': genome sequence reconstruction provides a first glimpse of a new bacterial division.</title>
        <authorList>
            <person name="Pelletier E."/>
            <person name="Kreimeyer A."/>
            <person name="Bocs S."/>
            <person name="Rouy Z."/>
            <person name="Gyapay G."/>
            <person name="Chouari R."/>
            <person name="Riviere D."/>
            <person name="Ganesan A."/>
            <person name="Daegelen P."/>
            <person name="Sghir A."/>
            <person name="Cohen G.N."/>
            <person name="Medigue C."/>
            <person name="Weissenbach J."/>
            <person name="Le Paslier D."/>
        </authorList>
    </citation>
    <scope>NUCLEOTIDE SEQUENCE [LARGE SCALE GENOMIC DNA]</scope>
    <source>
        <strain evidence="12">Evry</strain>
    </source>
</reference>
<keyword evidence="3 10" id="KW-0285">Flavoprotein</keyword>
<evidence type="ECO:0000256" key="4">
    <source>
        <dbReference type="ARBA" id="ARBA00022643"/>
    </source>
</evidence>
<gene>
    <name evidence="10 11" type="primary">rnfD</name>
    <name evidence="11" type="ordered locus">CLOAM1527</name>
</gene>
<dbReference type="EMBL" id="CU466930">
    <property type="protein sequence ID" value="CAO81377.1"/>
    <property type="molecule type" value="Genomic_DNA"/>
</dbReference>
<evidence type="ECO:0000256" key="2">
    <source>
        <dbReference type="ARBA" id="ARBA00022553"/>
    </source>
</evidence>
<dbReference type="eggNOG" id="COG4658">
    <property type="taxonomic scope" value="Bacteria"/>
</dbReference>
<evidence type="ECO:0000256" key="3">
    <source>
        <dbReference type="ARBA" id="ARBA00022630"/>
    </source>
</evidence>
<sequence length="370" mass="39998">MKKMKDRFIVSPAPHFHDKTTTKNVMWNVVLALTPALIFAIYYWGFNSLLLTLLGAVSAMVTEAIIQKLRKVPITVSDGSAFLTGMLLAYNINAGAPWWVPVLGAAFAIAIGKQVFGGLGNNPVNPALLGRAFLMASWPTIMTAGWAKPKSGTLSGITDPNLIAVNLQNLSPKAYDLVTGATPLKVAQTLRDSSFVSSLGANAGQGFDLANRIFTNLTDLSALKNLFWGNIGGCIGEVSVFALLLGAAYLLYKNIIEWRIPLFYIGTVFVLSFFLAPLKGSGFSPLLPFFHIFSGGLMLGAFFMATDYTTTPLTKSGRIIFAIGCGILTMVIRLWGGYPEGVCYSILFMNVMTPLIDKLTMPKAFGRVKK</sequence>
<comment type="subcellular location">
    <subcellularLocation>
        <location evidence="10">Cell membrane</location>
        <topology evidence="10">Multi-pass membrane protein</topology>
    </subcellularLocation>
</comment>
<dbReference type="GO" id="GO:0005886">
    <property type="term" value="C:plasma membrane"/>
    <property type="evidence" value="ECO:0007669"/>
    <property type="project" value="UniProtKB-SubCell"/>
</dbReference>
<dbReference type="InterPro" id="IPR011303">
    <property type="entry name" value="RnfD_bac"/>
</dbReference>
<dbReference type="Proteomes" id="UP000002019">
    <property type="component" value="Chromosome"/>
</dbReference>
<name>B0VFN9_CLOAI</name>
<dbReference type="NCBIfam" id="TIGR01946">
    <property type="entry name" value="rnfD"/>
    <property type="match status" value="1"/>
</dbReference>
<protein>
    <recommendedName>
        <fullName evidence="10">Ion-translocating oxidoreductase complex subunit D</fullName>
        <ecNumber evidence="10">7.-.-.-</ecNumber>
    </recommendedName>
    <alternativeName>
        <fullName evidence="10">Rnf electron transport complex subunit D</fullName>
    </alternativeName>
</protein>
<dbReference type="GO" id="GO:0055085">
    <property type="term" value="P:transmembrane transport"/>
    <property type="evidence" value="ECO:0007669"/>
    <property type="project" value="InterPro"/>
</dbReference>
<feature type="transmembrane region" description="Helical" evidence="10">
    <location>
        <begin position="317"/>
        <end position="336"/>
    </location>
</feature>
<dbReference type="KEGG" id="caci:CLOAM1527"/>
<feature type="transmembrane region" description="Helical" evidence="10">
    <location>
        <begin position="25"/>
        <end position="43"/>
    </location>
</feature>
<evidence type="ECO:0000256" key="5">
    <source>
        <dbReference type="ARBA" id="ARBA00022692"/>
    </source>
</evidence>
<comment type="function">
    <text evidence="10">Part of a membrane-bound complex that couples electron transfer with translocation of ions across the membrane.</text>
</comment>
<comment type="cofactor">
    <cofactor evidence="10">
        <name>FMN</name>
        <dbReference type="ChEBI" id="CHEBI:58210"/>
    </cofactor>
</comment>
<comment type="similarity">
    <text evidence="10">Belongs to the NqrB/RnfD family.</text>
</comment>
<evidence type="ECO:0000313" key="11">
    <source>
        <dbReference type="EMBL" id="CAO81377.1"/>
    </source>
</evidence>
<proteinExistence type="inferred from homology"/>
<keyword evidence="12" id="KW-1185">Reference proteome</keyword>
<accession>B0VFN9</accession>
<keyword evidence="10" id="KW-1003">Cell membrane</keyword>
<keyword evidence="5 10" id="KW-0812">Transmembrane</keyword>
<feature type="transmembrane region" description="Helical" evidence="10">
    <location>
        <begin position="98"/>
        <end position="116"/>
    </location>
</feature>
<comment type="subunit">
    <text evidence="10">The complex is composed of six subunits: RnfA, RnfB, RnfC, RnfD, RnfE and RnfG.</text>
</comment>
<dbReference type="AlphaFoldDB" id="B0VFN9"/>
<dbReference type="PANTHER" id="PTHR30578:SF0">
    <property type="entry name" value="ION-TRANSLOCATING OXIDOREDUCTASE COMPLEX SUBUNIT D"/>
    <property type="match status" value="1"/>
</dbReference>
<dbReference type="PANTHER" id="PTHR30578">
    <property type="entry name" value="ELECTRON TRANSPORT COMPLEX PROTEIN RNFD"/>
    <property type="match status" value="1"/>
</dbReference>
<dbReference type="GO" id="GO:0022900">
    <property type="term" value="P:electron transport chain"/>
    <property type="evidence" value="ECO:0007669"/>
    <property type="project" value="UniProtKB-UniRule"/>
</dbReference>
<keyword evidence="6 10" id="KW-1278">Translocase</keyword>
<keyword evidence="11" id="KW-0560">Oxidoreductase</keyword>
<evidence type="ECO:0000256" key="1">
    <source>
        <dbReference type="ARBA" id="ARBA00022448"/>
    </source>
</evidence>
<keyword evidence="8 10" id="KW-1133">Transmembrane helix</keyword>
<dbReference type="Pfam" id="PF03116">
    <property type="entry name" value="NQR2_RnfD_RnfE"/>
    <property type="match status" value="1"/>
</dbReference>
<dbReference type="HAMAP" id="MF_00462">
    <property type="entry name" value="RsxD_RnfD"/>
    <property type="match status" value="1"/>
</dbReference>
<keyword evidence="9 10" id="KW-0472">Membrane</keyword>
<feature type="modified residue" description="FMN phosphoryl threonine" evidence="10">
    <location>
        <position position="182"/>
    </location>
</feature>
<evidence type="ECO:0000256" key="9">
    <source>
        <dbReference type="ARBA" id="ARBA00023136"/>
    </source>
</evidence>
<evidence type="ECO:0000256" key="7">
    <source>
        <dbReference type="ARBA" id="ARBA00022982"/>
    </source>
</evidence>